<evidence type="ECO:0000256" key="5">
    <source>
        <dbReference type="ARBA" id="ARBA00022801"/>
    </source>
</evidence>
<dbReference type="GO" id="GO:0005737">
    <property type="term" value="C:cytoplasm"/>
    <property type="evidence" value="ECO:0007669"/>
    <property type="project" value="UniProtKB-SubCell"/>
</dbReference>
<dbReference type="GO" id="GO:0008168">
    <property type="term" value="F:methyltransferase activity"/>
    <property type="evidence" value="ECO:0007669"/>
    <property type="project" value="UniProtKB-KW"/>
</dbReference>
<dbReference type="PANTHER" id="PTHR28511">
    <property type="entry name" value="ENDONUCLEASE V"/>
    <property type="match status" value="1"/>
</dbReference>
<dbReference type="EC" id="2.1.1.-" evidence="6"/>
<keyword evidence="6" id="KW-0808">Transferase</keyword>
<dbReference type="GO" id="GO:0003727">
    <property type="term" value="F:single-stranded RNA binding"/>
    <property type="evidence" value="ECO:0007669"/>
    <property type="project" value="TreeGrafter"/>
</dbReference>
<accession>A0A098E6N7</accession>
<sequence length="106" mass="11743">MPVNFPYISTYLSFREFPIIEKVINDAINTGIEKSKILLMVDGNGILHERGIGIASHIGVSLDIATIGIAKSLLCGEIKDDKVFINGRLVGEKIEKIMYPPDTKFH</sequence>
<dbReference type="GO" id="GO:0043737">
    <property type="term" value="F:deoxyribonuclease V activity"/>
    <property type="evidence" value="ECO:0007669"/>
    <property type="project" value="UniProtKB-EC"/>
</dbReference>
<dbReference type="GO" id="GO:0016891">
    <property type="term" value="F:RNA endonuclease activity producing 5'-phosphomonoesters, hydrolytic mechanism"/>
    <property type="evidence" value="ECO:0007669"/>
    <property type="project" value="TreeGrafter"/>
</dbReference>
<dbReference type="Gene3D" id="3.30.2170.10">
    <property type="entry name" value="archaeoglobus fulgidus dsm 4304 superfamily"/>
    <property type="match status" value="1"/>
</dbReference>
<keyword evidence="5 6" id="KW-0378">Hydrolase</keyword>
<organism evidence="6">
    <name type="scientific">groundwater metagenome</name>
    <dbReference type="NCBI Taxonomy" id="717931"/>
    <lineage>
        <taxon>unclassified sequences</taxon>
        <taxon>metagenomes</taxon>
        <taxon>ecological metagenomes</taxon>
    </lineage>
</organism>
<keyword evidence="6" id="KW-0489">Methyltransferase</keyword>
<name>A0A098E6N7_9ZZZZ</name>
<evidence type="ECO:0000256" key="3">
    <source>
        <dbReference type="ARBA" id="ARBA00022722"/>
    </source>
</evidence>
<proteinExistence type="predicted"/>
<keyword evidence="3" id="KW-0540">Nuclease</keyword>
<dbReference type="EMBL" id="CCXY01000015">
    <property type="protein sequence ID" value="CEG11079.1"/>
    <property type="molecule type" value="Genomic_DNA"/>
</dbReference>
<dbReference type="InterPro" id="IPR007581">
    <property type="entry name" value="Endonuclease-V"/>
</dbReference>
<dbReference type="GO" id="GO:0032259">
    <property type="term" value="P:methylation"/>
    <property type="evidence" value="ECO:0007669"/>
    <property type="project" value="UniProtKB-KW"/>
</dbReference>
<dbReference type="GO" id="GO:0006281">
    <property type="term" value="P:DNA repair"/>
    <property type="evidence" value="ECO:0007669"/>
    <property type="project" value="InterPro"/>
</dbReference>
<evidence type="ECO:0000313" key="6">
    <source>
        <dbReference type="EMBL" id="CEG11079.1"/>
    </source>
</evidence>
<protein>
    <submittedName>
        <fullName evidence="6">Bifunctional methyltransferase/endonuclease</fullName>
        <ecNumber evidence="6">2.1.1.-</ecNumber>
        <ecNumber evidence="6">3.1.21.7</ecNumber>
    </submittedName>
</protein>
<dbReference type="PANTHER" id="PTHR28511:SF1">
    <property type="entry name" value="ENDONUCLEASE V"/>
    <property type="match status" value="1"/>
</dbReference>
<evidence type="ECO:0000256" key="1">
    <source>
        <dbReference type="ARBA" id="ARBA00004496"/>
    </source>
</evidence>
<evidence type="ECO:0000256" key="4">
    <source>
        <dbReference type="ARBA" id="ARBA00022759"/>
    </source>
</evidence>
<dbReference type="EC" id="3.1.21.7" evidence="6"/>
<dbReference type="AlphaFoldDB" id="A0A098E6N7"/>
<reference evidence="6" key="1">
    <citation type="submission" date="2014-09" db="EMBL/GenBank/DDBJ databases">
        <authorList>
            <person name="Probst J Alexander"/>
        </authorList>
    </citation>
    <scope>NUCLEOTIDE SEQUENCE</scope>
</reference>
<keyword evidence="4 6" id="KW-0255">Endonuclease</keyword>
<dbReference type="Pfam" id="PF04493">
    <property type="entry name" value="Endonuclease_5"/>
    <property type="match status" value="1"/>
</dbReference>
<comment type="subcellular location">
    <subcellularLocation>
        <location evidence="1">Cytoplasm</location>
    </subcellularLocation>
</comment>
<evidence type="ECO:0000256" key="2">
    <source>
        <dbReference type="ARBA" id="ARBA00022490"/>
    </source>
</evidence>
<keyword evidence="2" id="KW-0963">Cytoplasm</keyword>
<gene>
    <name evidence="6" type="ORF">MSIBF_A1110004</name>
</gene>